<dbReference type="Proteomes" id="UP001439008">
    <property type="component" value="Unassembled WGS sequence"/>
</dbReference>
<sequence>MCNIVKQEIIKILILRENALKEKRPRKKVALELYGKKFVFYEINGDMCIECHKNYAMEARQLEIPHNYLMKLHLRQVFGRFKGIRVSSKTKKRYFEFITKQEPFYTEGKYRYRWEVLRSLKGTKKEIVLTRLLYMNI</sequence>
<dbReference type="EMBL" id="JBDODL010000197">
    <property type="protein sequence ID" value="MES1919096.1"/>
    <property type="molecule type" value="Genomic_DNA"/>
</dbReference>
<protein>
    <submittedName>
        <fullName evidence="1">Uncharacterized protein</fullName>
    </submittedName>
</protein>
<gene>
    <name evidence="1" type="ORF">MHBO_000963</name>
</gene>
<comment type="caution">
    <text evidence="1">The sequence shown here is derived from an EMBL/GenBank/DDBJ whole genome shotgun (WGS) entry which is preliminary data.</text>
</comment>
<keyword evidence="2" id="KW-1185">Reference proteome</keyword>
<evidence type="ECO:0000313" key="2">
    <source>
        <dbReference type="Proteomes" id="UP001439008"/>
    </source>
</evidence>
<reference evidence="1 2" key="1">
    <citation type="journal article" date="2024" name="BMC Biol.">
        <title>Comparative genomics of Ascetosporea gives new insight into the evolutionary basis for animal parasitism in Rhizaria.</title>
        <authorList>
            <person name="Hiltunen Thoren M."/>
            <person name="Onut-Brannstrom I."/>
            <person name="Alfjorden A."/>
            <person name="Peckova H."/>
            <person name="Swords F."/>
            <person name="Hooper C."/>
            <person name="Holzer A.S."/>
            <person name="Bass D."/>
            <person name="Burki F."/>
        </authorList>
    </citation>
    <scope>NUCLEOTIDE SEQUENCE [LARGE SCALE GENOMIC DNA]</scope>
    <source>
        <strain evidence="1">20-A016</strain>
    </source>
</reference>
<organism evidence="1 2">
    <name type="scientific">Bonamia ostreae</name>
    <dbReference type="NCBI Taxonomy" id="126728"/>
    <lineage>
        <taxon>Eukaryota</taxon>
        <taxon>Sar</taxon>
        <taxon>Rhizaria</taxon>
        <taxon>Endomyxa</taxon>
        <taxon>Ascetosporea</taxon>
        <taxon>Haplosporida</taxon>
        <taxon>Bonamia</taxon>
    </lineage>
</organism>
<evidence type="ECO:0000313" key="1">
    <source>
        <dbReference type="EMBL" id="MES1919096.1"/>
    </source>
</evidence>
<name>A0ABV2AHE6_9EUKA</name>
<proteinExistence type="predicted"/>
<accession>A0ABV2AHE6</accession>